<feature type="chain" id="PRO_5043606984" evidence="1">
    <location>
        <begin position="23"/>
        <end position="119"/>
    </location>
</feature>
<evidence type="ECO:0000256" key="1">
    <source>
        <dbReference type="SAM" id="SignalP"/>
    </source>
</evidence>
<proteinExistence type="predicted"/>
<organism evidence="2 3">
    <name type="scientific">Meganyctiphanes norvegica</name>
    <name type="common">Northern krill</name>
    <name type="synonym">Thysanopoda norvegica</name>
    <dbReference type="NCBI Taxonomy" id="48144"/>
    <lineage>
        <taxon>Eukaryota</taxon>
        <taxon>Metazoa</taxon>
        <taxon>Ecdysozoa</taxon>
        <taxon>Arthropoda</taxon>
        <taxon>Crustacea</taxon>
        <taxon>Multicrustacea</taxon>
        <taxon>Malacostraca</taxon>
        <taxon>Eumalacostraca</taxon>
        <taxon>Eucarida</taxon>
        <taxon>Euphausiacea</taxon>
        <taxon>Euphausiidae</taxon>
        <taxon>Meganyctiphanes</taxon>
    </lineage>
</organism>
<gene>
    <name evidence="2" type="ORF">MNOR_LOCUS28995</name>
</gene>
<feature type="non-terminal residue" evidence="2">
    <location>
        <position position="119"/>
    </location>
</feature>
<dbReference type="Proteomes" id="UP001497623">
    <property type="component" value="Unassembled WGS sequence"/>
</dbReference>
<accession>A0AAV2RVX4</accession>
<name>A0AAV2RVX4_MEGNR</name>
<feature type="signal peptide" evidence="1">
    <location>
        <begin position="1"/>
        <end position="22"/>
    </location>
</feature>
<dbReference type="EMBL" id="CAXKWB010032917">
    <property type="protein sequence ID" value="CAL4142072.1"/>
    <property type="molecule type" value="Genomic_DNA"/>
</dbReference>
<keyword evidence="1" id="KW-0732">Signal</keyword>
<comment type="caution">
    <text evidence="2">The sequence shown here is derived from an EMBL/GenBank/DDBJ whole genome shotgun (WGS) entry which is preliminary data.</text>
</comment>
<evidence type="ECO:0000313" key="2">
    <source>
        <dbReference type="EMBL" id="CAL4142072.1"/>
    </source>
</evidence>
<protein>
    <submittedName>
        <fullName evidence="2">Uncharacterized protein</fullName>
    </submittedName>
</protein>
<dbReference type="AlphaFoldDB" id="A0AAV2RVX4"/>
<evidence type="ECO:0000313" key="3">
    <source>
        <dbReference type="Proteomes" id="UP001497623"/>
    </source>
</evidence>
<keyword evidence="3" id="KW-1185">Reference proteome</keyword>
<sequence>MFLAKRLLFLVVPLVLIFTVYGDDYPNGPEQVQNSSNGAQQMKLRGAKENLASEDGYDIAFENHDSMQLFDQLRGKKPKCETLDYCKAVGGECTKKKKCDGNIEKVKKGCSKGCVCCIS</sequence>
<reference evidence="2 3" key="1">
    <citation type="submission" date="2024-05" db="EMBL/GenBank/DDBJ databases">
        <authorList>
            <person name="Wallberg A."/>
        </authorList>
    </citation>
    <scope>NUCLEOTIDE SEQUENCE [LARGE SCALE GENOMIC DNA]</scope>
</reference>